<dbReference type="NCBIfam" id="TIGR02158">
    <property type="entry name" value="PA_CoA_Oxy3"/>
    <property type="match status" value="1"/>
</dbReference>
<dbReference type="InterPro" id="IPR011882">
    <property type="entry name" value="PaaC"/>
</dbReference>
<dbReference type="InterPro" id="IPR007814">
    <property type="entry name" value="PaaA_PaaC"/>
</dbReference>
<reference evidence="1 2" key="1">
    <citation type="journal article" date="2013" name="Front. Microbiol.">
        <title>The genome of the endophytic bacterium H. frisingense GSF30(T) identifies diverse strategies in the Herbaspirillum genus to interact with plants.</title>
        <authorList>
            <person name="Straub D."/>
            <person name="Rothballer M."/>
            <person name="Hartmann A."/>
            <person name="Ludewig U."/>
        </authorList>
    </citation>
    <scope>NUCLEOTIDE SEQUENCE [LARGE SCALE GENOMIC DNA]</scope>
    <source>
        <strain evidence="1 2">GSF30</strain>
    </source>
</reference>
<dbReference type="EMBL" id="AEEC02000002">
    <property type="protein sequence ID" value="EOA06498.1"/>
    <property type="molecule type" value="Genomic_DNA"/>
</dbReference>
<dbReference type="InterPro" id="IPR052703">
    <property type="entry name" value="Aromatic_CoA_ox/epox"/>
</dbReference>
<comment type="caution">
    <text evidence="1">The sequence shown here is derived from an EMBL/GenBank/DDBJ whole genome shotgun (WGS) entry which is preliminary data.</text>
</comment>
<proteinExistence type="predicted"/>
<dbReference type="PANTHER" id="PTHR30458">
    <property type="entry name" value="PHENYLACETIC ACID DEGRADATION PROTEIN PAA"/>
    <property type="match status" value="1"/>
</dbReference>
<organism evidence="1 2">
    <name type="scientific">Herbaspirillum frisingense GSF30</name>
    <dbReference type="NCBI Taxonomy" id="864073"/>
    <lineage>
        <taxon>Bacteria</taxon>
        <taxon>Pseudomonadati</taxon>
        <taxon>Pseudomonadota</taxon>
        <taxon>Betaproteobacteria</taxon>
        <taxon>Burkholderiales</taxon>
        <taxon>Oxalobacteraceae</taxon>
        <taxon>Herbaspirillum</taxon>
    </lineage>
</organism>
<sequence length="250" mass="28435">MTSKTDYVRRLGDNVLVLSQRLSEWCGKGPALEEDMALINVSLDLIGQARLWLSYAGELEGQGRSEDQLAFLRDAHQFHNLLLVELPNGSYADTLARQFLFDVWHYFLLQGLCQSDDARIVEIAQKCLKEVTYHVRRSTDLVVRLGDGTEESHRRMQAAIDDLWMYTGELFTPDALDTAMQQQGLAPALDELQQKWQQHVTEVLQMATLRIPAAGLWMQSGGKQGRHTEHLGYLLAEMQFLQRSYPGAAW</sequence>
<dbReference type="AlphaFoldDB" id="A0AAI9IHT4"/>
<dbReference type="InterPro" id="IPR009078">
    <property type="entry name" value="Ferritin-like_SF"/>
</dbReference>
<dbReference type="GO" id="GO:0005829">
    <property type="term" value="C:cytosol"/>
    <property type="evidence" value="ECO:0007669"/>
    <property type="project" value="TreeGrafter"/>
</dbReference>
<gene>
    <name evidence="1" type="ORF">HFRIS_002024</name>
</gene>
<name>A0AAI9IHT4_9BURK</name>
<dbReference type="InterPro" id="IPR012347">
    <property type="entry name" value="Ferritin-like"/>
</dbReference>
<dbReference type="GO" id="GO:0010124">
    <property type="term" value="P:phenylacetate catabolic process"/>
    <property type="evidence" value="ECO:0007669"/>
    <property type="project" value="InterPro"/>
</dbReference>
<evidence type="ECO:0000313" key="1">
    <source>
        <dbReference type="EMBL" id="EOA06498.1"/>
    </source>
</evidence>
<accession>A0AAI9IHT4</accession>
<protein>
    <submittedName>
        <fullName evidence="1">Phenylacetic acid degradation protein</fullName>
    </submittedName>
</protein>
<dbReference type="PANTHER" id="PTHR30458:SF0">
    <property type="entry name" value="1,2-PHENYLACETYL-COA EPOXIDASE, SUBUNIT C"/>
    <property type="match status" value="1"/>
</dbReference>
<dbReference type="RefSeq" id="WP_006461547.1">
    <property type="nucleotide sequence ID" value="NZ_AEEC02000002.1"/>
</dbReference>
<dbReference type="PIRSF" id="PIRSF037834">
    <property type="entry name" value="PA_CoA_Oase3"/>
    <property type="match status" value="1"/>
</dbReference>
<dbReference type="Pfam" id="PF05138">
    <property type="entry name" value="PaaA_PaaC"/>
    <property type="match status" value="1"/>
</dbReference>
<dbReference type="Proteomes" id="UP000006772">
    <property type="component" value="Unassembled WGS sequence"/>
</dbReference>
<dbReference type="Gene3D" id="1.20.1260.10">
    <property type="match status" value="1"/>
</dbReference>
<dbReference type="SUPFAM" id="SSF47240">
    <property type="entry name" value="Ferritin-like"/>
    <property type="match status" value="1"/>
</dbReference>
<evidence type="ECO:0000313" key="2">
    <source>
        <dbReference type="Proteomes" id="UP000006772"/>
    </source>
</evidence>